<dbReference type="InterPro" id="IPR050109">
    <property type="entry name" value="HTH-type_TetR-like_transc_reg"/>
</dbReference>
<dbReference type="PANTHER" id="PTHR30055:SF146">
    <property type="entry name" value="HTH-TYPE TRANSCRIPTIONAL DUAL REGULATOR CECR"/>
    <property type="match status" value="1"/>
</dbReference>
<evidence type="ECO:0000259" key="3">
    <source>
        <dbReference type="PROSITE" id="PS50977"/>
    </source>
</evidence>
<keyword evidence="5" id="KW-1185">Reference proteome</keyword>
<protein>
    <submittedName>
        <fullName evidence="4">TetR-type regulatory protein</fullName>
    </submittedName>
</protein>
<dbReference type="InterPro" id="IPR001647">
    <property type="entry name" value="HTH_TetR"/>
</dbReference>
<dbReference type="Gene3D" id="1.10.357.10">
    <property type="entry name" value="Tetracycline Repressor, domain 2"/>
    <property type="match status" value="1"/>
</dbReference>
<dbReference type="Pfam" id="PF00440">
    <property type="entry name" value="TetR_N"/>
    <property type="match status" value="1"/>
</dbReference>
<dbReference type="PROSITE" id="PS50977">
    <property type="entry name" value="HTH_TETR_2"/>
    <property type="match status" value="1"/>
</dbReference>
<sequence length="184" mass="20275">MTTTTRKTADERRAAVLDAATKEFAAKGLHGASTEDIARMAGISQPYLFRLFGTKKELYLAASRRAIDHLYEVFEDASAGKAGADALHAMGDAYETVMSDRDRLMLMLKCWASCDDPDICEVVRGAWRNLVDLAERRSGESPEVVSTFFSKGALLTILMGMEAFTRPEPWSNRLIEGCQAGLTE</sequence>
<proteinExistence type="predicted"/>
<dbReference type="GO" id="GO:0003700">
    <property type="term" value="F:DNA-binding transcription factor activity"/>
    <property type="evidence" value="ECO:0007669"/>
    <property type="project" value="TreeGrafter"/>
</dbReference>
<feature type="DNA-binding region" description="H-T-H motif" evidence="2">
    <location>
        <begin position="33"/>
        <end position="52"/>
    </location>
</feature>
<name>A0A7M2YW60_9ACTN</name>
<reference evidence="4 5" key="1">
    <citation type="submission" date="2018-07" db="EMBL/GenBank/DDBJ databases">
        <title>High-quality-draft genome sequence of Gaiella occulta.</title>
        <authorList>
            <person name="Severino R."/>
            <person name="Froufe H.J.C."/>
            <person name="Rainey F.A."/>
            <person name="Barroso C."/>
            <person name="Albuquerque L."/>
            <person name="Lobo-Da-Cunha A."/>
            <person name="Da Costa M.S."/>
            <person name="Egas C."/>
        </authorList>
    </citation>
    <scope>NUCLEOTIDE SEQUENCE [LARGE SCALE GENOMIC DNA]</scope>
    <source>
        <strain evidence="4 5">F2-233</strain>
    </source>
</reference>
<keyword evidence="1 2" id="KW-0238">DNA-binding</keyword>
<dbReference type="Proteomes" id="UP000254134">
    <property type="component" value="Unassembled WGS sequence"/>
</dbReference>
<reference evidence="5" key="2">
    <citation type="journal article" date="2019" name="MicrobiologyOpen">
        <title>High-quality draft genome sequence of Gaiella occulta isolated from a 150 meter deep mineral water borehole and comparison with the genome sequences of other deep-branching lineages of the phylum Actinobacteria.</title>
        <authorList>
            <person name="Severino R."/>
            <person name="Froufe H.J.C."/>
            <person name="Barroso C."/>
            <person name="Albuquerque L."/>
            <person name="Lobo-da-Cunha A."/>
            <person name="da Costa M.S."/>
            <person name="Egas C."/>
        </authorList>
    </citation>
    <scope>NUCLEOTIDE SEQUENCE [LARGE SCALE GENOMIC DNA]</scope>
    <source>
        <strain evidence="5">F2-233</strain>
    </source>
</reference>
<dbReference type="EMBL" id="QQZY01000004">
    <property type="protein sequence ID" value="RDI74245.1"/>
    <property type="molecule type" value="Genomic_DNA"/>
</dbReference>
<gene>
    <name evidence="4" type="ORF">Gocc_1821</name>
</gene>
<dbReference type="RefSeq" id="WP_114796248.1">
    <property type="nucleotide sequence ID" value="NZ_QQZY01000004.1"/>
</dbReference>
<organism evidence="4 5">
    <name type="scientific">Gaiella occulta</name>
    <dbReference type="NCBI Taxonomy" id="1002870"/>
    <lineage>
        <taxon>Bacteria</taxon>
        <taxon>Bacillati</taxon>
        <taxon>Actinomycetota</taxon>
        <taxon>Thermoleophilia</taxon>
        <taxon>Gaiellales</taxon>
        <taxon>Gaiellaceae</taxon>
        <taxon>Gaiella</taxon>
    </lineage>
</organism>
<feature type="domain" description="HTH tetR-type" evidence="3">
    <location>
        <begin position="10"/>
        <end position="70"/>
    </location>
</feature>
<dbReference type="InterPro" id="IPR009057">
    <property type="entry name" value="Homeodomain-like_sf"/>
</dbReference>
<evidence type="ECO:0000313" key="4">
    <source>
        <dbReference type="EMBL" id="RDI74245.1"/>
    </source>
</evidence>
<comment type="caution">
    <text evidence="4">The sequence shown here is derived from an EMBL/GenBank/DDBJ whole genome shotgun (WGS) entry which is preliminary data.</text>
</comment>
<evidence type="ECO:0000256" key="1">
    <source>
        <dbReference type="ARBA" id="ARBA00023125"/>
    </source>
</evidence>
<evidence type="ECO:0000313" key="5">
    <source>
        <dbReference type="Proteomes" id="UP000254134"/>
    </source>
</evidence>
<dbReference type="PANTHER" id="PTHR30055">
    <property type="entry name" value="HTH-TYPE TRANSCRIPTIONAL REGULATOR RUTR"/>
    <property type="match status" value="1"/>
</dbReference>
<dbReference type="SUPFAM" id="SSF46689">
    <property type="entry name" value="Homeodomain-like"/>
    <property type="match status" value="1"/>
</dbReference>
<evidence type="ECO:0000256" key="2">
    <source>
        <dbReference type="PROSITE-ProRule" id="PRU00335"/>
    </source>
</evidence>
<dbReference type="GO" id="GO:0000976">
    <property type="term" value="F:transcription cis-regulatory region binding"/>
    <property type="evidence" value="ECO:0007669"/>
    <property type="project" value="TreeGrafter"/>
</dbReference>
<dbReference type="PRINTS" id="PR00455">
    <property type="entry name" value="HTHTETR"/>
</dbReference>
<dbReference type="AlphaFoldDB" id="A0A7M2YW60"/>
<dbReference type="OrthoDB" id="3691941at2"/>
<accession>A0A7M2YW60</accession>